<evidence type="ECO:0000313" key="9">
    <source>
        <dbReference type="EMBL" id="KAK2645219.1"/>
    </source>
</evidence>
<dbReference type="InterPro" id="IPR017972">
    <property type="entry name" value="Cyt_P450_CS"/>
</dbReference>
<evidence type="ECO:0000256" key="3">
    <source>
        <dbReference type="ARBA" id="ARBA00022617"/>
    </source>
</evidence>
<keyword evidence="6 8" id="KW-0408">Iron</keyword>
<dbReference type="Pfam" id="PF00067">
    <property type="entry name" value="p450"/>
    <property type="match status" value="1"/>
</dbReference>
<evidence type="ECO:0000256" key="1">
    <source>
        <dbReference type="ARBA" id="ARBA00001971"/>
    </source>
</evidence>
<reference evidence="9" key="1">
    <citation type="journal article" date="2023" name="Plant J.">
        <title>Genome sequences and population genomics provide insights into the demographic history, inbreeding, and mutation load of two 'living fossil' tree species of Dipteronia.</title>
        <authorList>
            <person name="Feng Y."/>
            <person name="Comes H.P."/>
            <person name="Chen J."/>
            <person name="Zhu S."/>
            <person name="Lu R."/>
            <person name="Zhang X."/>
            <person name="Li P."/>
            <person name="Qiu J."/>
            <person name="Olsen K.M."/>
            <person name="Qiu Y."/>
        </authorList>
    </citation>
    <scope>NUCLEOTIDE SEQUENCE</scope>
    <source>
        <strain evidence="9">KIB01</strain>
    </source>
</reference>
<evidence type="ECO:0000313" key="10">
    <source>
        <dbReference type="Proteomes" id="UP001280121"/>
    </source>
</evidence>
<protein>
    <recommendedName>
        <fullName evidence="11">Cytochrome P450</fullName>
    </recommendedName>
</protein>
<comment type="cofactor">
    <cofactor evidence="1">
        <name>heme</name>
        <dbReference type="ChEBI" id="CHEBI:30413"/>
    </cofactor>
</comment>
<comment type="caution">
    <text evidence="9">The sequence shown here is derived from an EMBL/GenBank/DDBJ whole genome shotgun (WGS) entry which is preliminary data.</text>
</comment>
<evidence type="ECO:0008006" key="11">
    <source>
        <dbReference type="Google" id="ProtNLM"/>
    </source>
</evidence>
<evidence type="ECO:0000256" key="6">
    <source>
        <dbReference type="ARBA" id="ARBA00023004"/>
    </source>
</evidence>
<accession>A0AAD9TZM6</accession>
<dbReference type="SUPFAM" id="SSF48264">
    <property type="entry name" value="Cytochrome P450"/>
    <property type="match status" value="1"/>
</dbReference>
<comment type="similarity">
    <text evidence="2 8">Belongs to the cytochrome P450 family.</text>
</comment>
<dbReference type="InterPro" id="IPR036396">
    <property type="entry name" value="Cyt_P450_sf"/>
</dbReference>
<evidence type="ECO:0000256" key="8">
    <source>
        <dbReference type="RuleBase" id="RU000461"/>
    </source>
</evidence>
<gene>
    <name evidence="9" type="ORF">Ddye_020414</name>
</gene>
<dbReference type="GO" id="GO:0005506">
    <property type="term" value="F:iron ion binding"/>
    <property type="evidence" value="ECO:0007669"/>
    <property type="project" value="InterPro"/>
</dbReference>
<evidence type="ECO:0000256" key="4">
    <source>
        <dbReference type="ARBA" id="ARBA00022723"/>
    </source>
</evidence>
<dbReference type="GO" id="GO:0016705">
    <property type="term" value="F:oxidoreductase activity, acting on paired donors, with incorporation or reduction of molecular oxygen"/>
    <property type="evidence" value="ECO:0007669"/>
    <property type="project" value="InterPro"/>
</dbReference>
<proteinExistence type="inferred from homology"/>
<dbReference type="PANTHER" id="PTHR47944">
    <property type="entry name" value="CYTOCHROME P450 98A9"/>
    <property type="match status" value="1"/>
</dbReference>
<dbReference type="PANTHER" id="PTHR47944:SF5">
    <property type="entry name" value="CYTOCHROME P450 71A1-LIKE"/>
    <property type="match status" value="1"/>
</dbReference>
<organism evidence="9 10">
    <name type="scientific">Dipteronia dyeriana</name>
    <dbReference type="NCBI Taxonomy" id="168575"/>
    <lineage>
        <taxon>Eukaryota</taxon>
        <taxon>Viridiplantae</taxon>
        <taxon>Streptophyta</taxon>
        <taxon>Embryophyta</taxon>
        <taxon>Tracheophyta</taxon>
        <taxon>Spermatophyta</taxon>
        <taxon>Magnoliopsida</taxon>
        <taxon>eudicotyledons</taxon>
        <taxon>Gunneridae</taxon>
        <taxon>Pentapetalae</taxon>
        <taxon>rosids</taxon>
        <taxon>malvids</taxon>
        <taxon>Sapindales</taxon>
        <taxon>Sapindaceae</taxon>
        <taxon>Hippocastanoideae</taxon>
        <taxon>Acereae</taxon>
        <taxon>Dipteronia</taxon>
    </lineage>
</organism>
<dbReference type="Proteomes" id="UP001280121">
    <property type="component" value="Unassembled WGS sequence"/>
</dbReference>
<dbReference type="PROSITE" id="PS00086">
    <property type="entry name" value="CYTOCHROME_P450"/>
    <property type="match status" value="1"/>
</dbReference>
<dbReference type="GO" id="GO:0004497">
    <property type="term" value="F:monooxygenase activity"/>
    <property type="evidence" value="ECO:0007669"/>
    <property type="project" value="UniProtKB-KW"/>
</dbReference>
<dbReference type="GO" id="GO:0020037">
    <property type="term" value="F:heme binding"/>
    <property type="evidence" value="ECO:0007669"/>
    <property type="project" value="InterPro"/>
</dbReference>
<sequence length="101" mass="11288">MDVKGQSFSLLPFGSGRRMCPGYSPGLKMIMSSLDNMLHGFHWKLPEDHMKVEDISMEEVYGLATPRNYPLVAATTPTSSLLITSYSFHLHPPALYLIKST</sequence>
<evidence type="ECO:0000256" key="7">
    <source>
        <dbReference type="ARBA" id="ARBA00023033"/>
    </source>
</evidence>
<dbReference type="Gene3D" id="1.10.630.10">
    <property type="entry name" value="Cytochrome P450"/>
    <property type="match status" value="1"/>
</dbReference>
<keyword evidence="5 8" id="KW-0560">Oxidoreductase</keyword>
<keyword evidence="10" id="KW-1185">Reference proteome</keyword>
<dbReference type="EMBL" id="JANJYI010000006">
    <property type="protein sequence ID" value="KAK2645219.1"/>
    <property type="molecule type" value="Genomic_DNA"/>
</dbReference>
<evidence type="ECO:0000256" key="2">
    <source>
        <dbReference type="ARBA" id="ARBA00010617"/>
    </source>
</evidence>
<keyword evidence="4 8" id="KW-0479">Metal-binding</keyword>
<name>A0AAD9TZM6_9ROSI</name>
<evidence type="ECO:0000256" key="5">
    <source>
        <dbReference type="ARBA" id="ARBA00023002"/>
    </source>
</evidence>
<keyword evidence="7 8" id="KW-0503">Monooxygenase</keyword>
<keyword evidence="3 8" id="KW-0349">Heme</keyword>
<dbReference type="InterPro" id="IPR001128">
    <property type="entry name" value="Cyt_P450"/>
</dbReference>
<dbReference type="AlphaFoldDB" id="A0AAD9TZM6"/>